<feature type="chain" id="PRO_5020300794" evidence="8">
    <location>
        <begin position="20"/>
        <end position="1007"/>
    </location>
</feature>
<dbReference type="GO" id="GO:0009279">
    <property type="term" value="C:cell outer membrane"/>
    <property type="evidence" value="ECO:0007669"/>
    <property type="project" value="UniProtKB-SubCell"/>
</dbReference>
<protein>
    <submittedName>
        <fullName evidence="10">TonB-dependent receptor</fullName>
    </submittedName>
</protein>
<dbReference type="Gene3D" id="2.170.130.10">
    <property type="entry name" value="TonB-dependent receptor, plug domain"/>
    <property type="match status" value="1"/>
</dbReference>
<keyword evidence="3 7" id="KW-1134">Transmembrane beta strand</keyword>
<keyword evidence="10" id="KW-0675">Receptor</keyword>
<name>A0A4U1BZL4_9SPHI</name>
<dbReference type="NCBIfam" id="TIGR04057">
    <property type="entry name" value="SusC_RagA_signa"/>
    <property type="match status" value="1"/>
</dbReference>
<evidence type="ECO:0000256" key="4">
    <source>
        <dbReference type="ARBA" id="ARBA00022692"/>
    </source>
</evidence>
<evidence type="ECO:0000256" key="7">
    <source>
        <dbReference type="PROSITE-ProRule" id="PRU01360"/>
    </source>
</evidence>
<dbReference type="InterPro" id="IPR023996">
    <property type="entry name" value="TonB-dep_OMP_SusC/RagA"/>
</dbReference>
<dbReference type="InterPro" id="IPR037066">
    <property type="entry name" value="Plug_dom_sf"/>
</dbReference>
<dbReference type="Pfam" id="PF13715">
    <property type="entry name" value="CarbopepD_reg_2"/>
    <property type="match status" value="1"/>
</dbReference>
<evidence type="ECO:0000256" key="3">
    <source>
        <dbReference type="ARBA" id="ARBA00022452"/>
    </source>
</evidence>
<dbReference type="EMBL" id="SWBO01000014">
    <property type="protein sequence ID" value="TKB97146.1"/>
    <property type="molecule type" value="Genomic_DNA"/>
</dbReference>
<feature type="domain" description="TonB-dependent receptor plug" evidence="9">
    <location>
        <begin position="116"/>
        <end position="223"/>
    </location>
</feature>
<keyword evidence="8" id="KW-0732">Signal</keyword>
<evidence type="ECO:0000313" key="11">
    <source>
        <dbReference type="Proteomes" id="UP000310477"/>
    </source>
</evidence>
<evidence type="ECO:0000256" key="1">
    <source>
        <dbReference type="ARBA" id="ARBA00004571"/>
    </source>
</evidence>
<dbReference type="InterPro" id="IPR036942">
    <property type="entry name" value="Beta-barrel_TonB_sf"/>
</dbReference>
<evidence type="ECO:0000256" key="5">
    <source>
        <dbReference type="ARBA" id="ARBA00023136"/>
    </source>
</evidence>
<dbReference type="InterPro" id="IPR012910">
    <property type="entry name" value="Plug_dom"/>
</dbReference>
<comment type="caution">
    <text evidence="10">The sequence shown here is derived from an EMBL/GenBank/DDBJ whole genome shotgun (WGS) entry which is preliminary data.</text>
</comment>
<dbReference type="PROSITE" id="PS52016">
    <property type="entry name" value="TONB_DEPENDENT_REC_3"/>
    <property type="match status" value="1"/>
</dbReference>
<keyword evidence="11" id="KW-1185">Reference proteome</keyword>
<dbReference type="SUPFAM" id="SSF49464">
    <property type="entry name" value="Carboxypeptidase regulatory domain-like"/>
    <property type="match status" value="1"/>
</dbReference>
<gene>
    <name evidence="10" type="ORF">FA045_17325</name>
</gene>
<keyword evidence="2 7" id="KW-0813">Transport</keyword>
<evidence type="ECO:0000256" key="2">
    <source>
        <dbReference type="ARBA" id="ARBA00022448"/>
    </source>
</evidence>
<keyword evidence="4 7" id="KW-0812">Transmembrane</keyword>
<sequence length="1007" mass="109193">MNKLYLTCMLVMLAILANAQNRLLNGRVLDQSDNTPIVGANIGVQGANTATTTDSKGNFSISLASAKPETLIVKFIGFSDQTILVGANEQNITIKISSQTNALDEVVVVGFGTIRRRDLTGAVASVKAAEIIKAPTHNAIEAIQGRAAGVDITRSSGNAGAGVNIQIRGTRSISNNPGPLYVIDGVQNGGSINNLNTNDIESIDVLQDASSTAIYGSQGANGVIIITTKKGTAGKSKISYNGYYGINGETAFPAPRVGEDYLTLRRESFRNDAGVITQTDAQIFNGAGELAAIQAGAFVNWVDLATRNGRQQSHSVAVSGGSENTKALFSLGYFNEEGALKGNDFNRYNFRYNIDHRVNSWIKAGITGQLAFSKTNSRRDPLSVALTAIPLGIPYNADGSVNIFPMASFATGNTNLSPLTDERPGAAIDENLANEISANAYAELNPIKGLTYRMSFGTVLNNGRRGIFNDQNSTAQNNVRYASASVRNDNGRYYNWDNVITYTRDFNKHSFTATALTSYIHSDADFSQATGIRQVLASQGFNNLFGTEASSRTTTSGFTRYDLLAYAARINYSYNGKYLFQATQRWDGASRLAPGRKWDSFASASAGWVISSEDFFKDVKPISNLKLRLSYGEAGNSGSVSPYGSQSLISAVQMGFGDVAAPAYGFSGTVANPDLGWETSTTGNIGLDLGLFDNRISATLDLYSTKTTDIILARSLPISTGQTTITQNIGATLNTGVNASLTSINFQKKDFSWSTTVTFSHNKEKITDLIDGRDIIASNNPEENSLFIGSPVRVFYTYRKLGIWQLNENPAAYSQAGQAFRFGDIKLDDIDGNNIIDQNDRVVVGQTQPQWYGGLLNNFRYKAFDLSIFLMARYGQFVKAEFVGRYNPGGVANGPANFDYWTINNPSNDFPRPRQGGSIASVYPNQYQSLLYIDGSFFKVKNIQLGYTIPKKVTDKLKLGSLRAYATGSNIFTYSKNKLLRDYDPERGGAESSPLSRQFVFGFNLDL</sequence>
<dbReference type="Gene3D" id="2.40.170.20">
    <property type="entry name" value="TonB-dependent receptor, beta-barrel domain"/>
    <property type="match status" value="1"/>
</dbReference>
<dbReference type="Gene3D" id="2.60.40.1120">
    <property type="entry name" value="Carboxypeptidase-like, regulatory domain"/>
    <property type="match status" value="1"/>
</dbReference>
<evidence type="ECO:0000259" key="9">
    <source>
        <dbReference type="Pfam" id="PF07715"/>
    </source>
</evidence>
<dbReference type="OrthoDB" id="9768177at2"/>
<feature type="signal peptide" evidence="8">
    <location>
        <begin position="1"/>
        <end position="19"/>
    </location>
</feature>
<comment type="similarity">
    <text evidence="7">Belongs to the TonB-dependent receptor family.</text>
</comment>
<evidence type="ECO:0000313" key="10">
    <source>
        <dbReference type="EMBL" id="TKB97146.1"/>
    </source>
</evidence>
<accession>A0A4U1BZL4</accession>
<comment type="subcellular location">
    <subcellularLocation>
        <location evidence="1 7">Cell outer membrane</location>
        <topology evidence="1 7">Multi-pass membrane protein</topology>
    </subcellularLocation>
</comment>
<keyword evidence="5 7" id="KW-0472">Membrane</keyword>
<dbReference type="NCBIfam" id="TIGR04056">
    <property type="entry name" value="OMP_RagA_SusC"/>
    <property type="match status" value="1"/>
</dbReference>
<dbReference type="Pfam" id="PF07715">
    <property type="entry name" value="Plug"/>
    <property type="match status" value="1"/>
</dbReference>
<dbReference type="InterPro" id="IPR039426">
    <property type="entry name" value="TonB-dep_rcpt-like"/>
</dbReference>
<reference evidence="10 11" key="1">
    <citation type="submission" date="2019-04" db="EMBL/GenBank/DDBJ databases">
        <title>Pedobacter sp. AR-2-6 sp. nov., isolated from Arctic soil.</title>
        <authorList>
            <person name="Dahal R.H."/>
            <person name="Kim D.-U."/>
        </authorList>
    </citation>
    <scope>NUCLEOTIDE SEQUENCE [LARGE SCALE GENOMIC DNA]</scope>
    <source>
        <strain evidence="10 11">AR-2-6</strain>
    </source>
</reference>
<dbReference type="Proteomes" id="UP000310477">
    <property type="component" value="Unassembled WGS sequence"/>
</dbReference>
<dbReference type="InterPro" id="IPR008969">
    <property type="entry name" value="CarboxyPept-like_regulatory"/>
</dbReference>
<keyword evidence="6 7" id="KW-0998">Cell outer membrane</keyword>
<organism evidence="10 11">
    <name type="scientific">Pedobacter cryotolerans</name>
    <dbReference type="NCBI Taxonomy" id="2571270"/>
    <lineage>
        <taxon>Bacteria</taxon>
        <taxon>Pseudomonadati</taxon>
        <taxon>Bacteroidota</taxon>
        <taxon>Sphingobacteriia</taxon>
        <taxon>Sphingobacteriales</taxon>
        <taxon>Sphingobacteriaceae</taxon>
        <taxon>Pedobacter</taxon>
    </lineage>
</organism>
<dbReference type="InterPro" id="IPR023997">
    <property type="entry name" value="TonB-dep_OMP_SusC/RagA_CS"/>
</dbReference>
<dbReference type="AlphaFoldDB" id="A0A4U1BZL4"/>
<dbReference type="SUPFAM" id="SSF56935">
    <property type="entry name" value="Porins"/>
    <property type="match status" value="1"/>
</dbReference>
<evidence type="ECO:0000256" key="8">
    <source>
        <dbReference type="SAM" id="SignalP"/>
    </source>
</evidence>
<proteinExistence type="inferred from homology"/>
<evidence type="ECO:0000256" key="6">
    <source>
        <dbReference type="ARBA" id="ARBA00023237"/>
    </source>
</evidence>